<organism evidence="1 2">
    <name type="scientific">Puccinia graminis f. sp. tritici</name>
    <dbReference type="NCBI Taxonomy" id="56615"/>
    <lineage>
        <taxon>Eukaryota</taxon>
        <taxon>Fungi</taxon>
        <taxon>Dikarya</taxon>
        <taxon>Basidiomycota</taxon>
        <taxon>Pucciniomycotina</taxon>
        <taxon>Pucciniomycetes</taxon>
        <taxon>Pucciniales</taxon>
        <taxon>Pucciniaceae</taxon>
        <taxon>Puccinia</taxon>
    </lineage>
</organism>
<comment type="caution">
    <text evidence="1">The sequence shown here is derived from an EMBL/GenBank/DDBJ whole genome shotgun (WGS) entry which is preliminary data.</text>
</comment>
<accession>A0A5B0QUI8</accession>
<evidence type="ECO:0000313" key="2">
    <source>
        <dbReference type="Proteomes" id="UP000324748"/>
    </source>
</evidence>
<reference evidence="1 2" key="1">
    <citation type="submission" date="2019-05" db="EMBL/GenBank/DDBJ databases">
        <title>Emergence of the Ug99 lineage of the wheat stem rust pathogen through somatic hybridization.</title>
        <authorList>
            <person name="Li F."/>
            <person name="Upadhyaya N.M."/>
            <person name="Sperschneider J."/>
            <person name="Matny O."/>
            <person name="Nguyen-Phuc H."/>
            <person name="Mago R."/>
            <person name="Raley C."/>
            <person name="Miller M.E."/>
            <person name="Silverstein K.A.T."/>
            <person name="Henningsen E."/>
            <person name="Hirsch C.D."/>
            <person name="Visser B."/>
            <person name="Pretorius Z.A."/>
            <person name="Steffenson B.J."/>
            <person name="Schwessinger B."/>
            <person name="Dodds P.N."/>
            <person name="Figueroa M."/>
        </authorList>
    </citation>
    <scope>NUCLEOTIDE SEQUENCE [LARGE SCALE GENOMIC DNA]</scope>
    <source>
        <strain evidence="1">21-0</strain>
    </source>
</reference>
<dbReference type="Proteomes" id="UP000324748">
    <property type="component" value="Unassembled WGS sequence"/>
</dbReference>
<dbReference type="AlphaFoldDB" id="A0A5B0QUI8"/>
<protein>
    <submittedName>
        <fullName evidence="1">Uncharacterized protein</fullName>
    </submittedName>
</protein>
<dbReference type="EMBL" id="VSWC01000003">
    <property type="protein sequence ID" value="KAA1116384.1"/>
    <property type="molecule type" value="Genomic_DNA"/>
</dbReference>
<name>A0A5B0QUI8_PUCGR</name>
<gene>
    <name evidence="1" type="ORF">PGT21_011553</name>
</gene>
<keyword evidence="2" id="KW-1185">Reference proteome</keyword>
<proteinExistence type="predicted"/>
<evidence type="ECO:0000313" key="1">
    <source>
        <dbReference type="EMBL" id="KAA1116384.1"/>
    </source>
</evidence>
<sequence>MDDSAGRYRDSLPVRTQQFRFDVPQIDLPHATIHSLEEEQLATDLFASLQ</sequence>